<dbReference type="CDD" id="cd17535">
    <property type="entry name" value="REC_NarL-like"/>
    <property type="match status" value="1"/>
</dbReference>
<dbReference type="GO" id="GO:0003677">
    <property type="term" value="F:DNA binding"/>
    <property type="evidence" value="ECO:0007669"/>
    <property type="project" value="UniProtKB-KW"/>
</dbReference>
<dbReference type="InterPro" id="IPR039420">
    <property type="entry name" value="WalR-like"/>
</dbReference>
<dbReference type="Pfam" id="PF00072">
    <property type="entry name" value="Response_reg"/>
    <property type="match status" value="1"/>
</dbReference>
<dbReference type="Proteomes" id="UP000626982">
    <property type="component" value="Unassembled WGS sequence"/>
</dbReference>
<dbReference type="PRINTS" id="PR00038">
    <property type="entry name" value="HTHLUXR"/>
</dbReference>
<dbReference type="InterPro" id="IPR000792">
    <property type="entry name" value="Tscrpt_reg_LuxR_C"/>
</dbReference>
<dbReference type="InterPro" id="IPR016032">
    <property type="entry name" value="Sig_transdc_resp-reg_C-effctor"/>
</dbReference>
<evidence type="ECO:0000256" key="4">
    <source>
        <dbReference type="ARBA" id="ARBA00023163"/>
    </source>
</evidence>
<dbReference type="PROSITE" id="PS00622">
    <property type="entry name" value="HTH_LUXR_1"/>
    <property type="match status" value="1"/>
</dbReference>
<dbReference type="SUPFAM" id="SSF52172">
    <property type="entry name" value="CheY-like"/>
    <property type="match status" value="1"/>
</dbReference>
<comment type="caution">
    <text evidence="8">The sequence shown here is derived from an EMBL/GenBank/DDBJ whole genome shotgun (WGS) entry which is preliminary data.</text>
</comment>
<evidence type="ECO:0000256" key="3">
    <source>
        <dbReference type="ARBA" id="ARBA00023125"/>
    </source>
</evidence>
<sequence>MTRILLVDDQALVRAGFQTILTSEPGFEVVGQAPDGAAGVRMAAELQPDVICMDVQMPVMDGLEATRAICAGSSHASVLMLTTFDRDDFLFEALSAGASGFLLKTAEPEQLIDAVHALARGDALLSPEVTRRVIERFAAPSTPAPSPAAPQLELLTEREHETLLRLARGRSNAEIAAELFVGEATVKTHVSNVLMKLGIRDRIHAVIWAYEHGVVAPRV</sequence>
<dbReference type="PROSITE" id="PS50110">
    <property type="entry name" value="RESPONSE_REGULATORY"/>
    <property type="match status" value="1"/>
</dbReference>
<keyword evidence="1 5" id="KW-0597">Phosphoprotein</keyword>
<protein>
    <submittedName>
        <fullName evidence="8">DNA-binding response regulator</fullName>
    </submittedName>
</protein>
<feature type="domain" description="HTH luxR-type" evidence="6">
    <location>
        <begin position="148"/>
        <end position="213"/>
    </location>
</feature>
<proteinExistence type="predicted"/>
<evidence type="ECO:0000313" key="8">
    <source>
        <dbReference type="EMBL" id="GGN89392.1"/>
    </source>
</evidence>
<dbReference type="InterPro" id="IPR001789">
    <property type="entry name" value="Sig_transdc_resp-reg_receiver"/>
</dbReference>
<dbReference type="SUPFAM" id="SSF46894">
    <property type="entry name" value="C-terminal effector domain of the bipartite response regulators"/>
    <property type="match status" value="1"/>
</dbReference>
<dbReference type="EMBL" id="BMLM01000002">
    <property type="protein sequence ID" value="GGN89392.1"/>
    <property type="molecule type" value="Genomic_DNA"/>
</dbReference>
<keyword evidence="9" id="KW-1185">Reference proteome</keyword>
<evidence type="ECO:0000259" key="6">
    <source>
        <dbReference type="PROSITE" id="PS50043"/>
    </source>
</evidence>
<gene>
    <name evidence="8" type="ORF">GCM10010968_26010</name>
</gene>
<accession>A0ABQ2KQE7</accession>
<evidence type="ECO:0000256" key="5">
    <source>
        <dbReference type="PROSITE-ProRule" id="PRU00169"/>
    </source>
</evidence>
<dbReference type="SMART" id="SM00448">
    <property type="entry name" value="REC"/>
    <property type="match status" value="1"/>
</dbReference>
<dbReference type="CDD" id="cd06170">
    <property type="entry name" value="LuxR_C_like"/>
    <property type="match status" value="1"/>
</dbReference>
<dbReference type="SMART" id="SM00421">
    <property type="entry name" value="HTH_LUXR"/>
    <property type="match status" value="1"/>
</dbReference>
<keyword evidence="4" id="KW-0804">Transcription</keyword>
<feature type="modified residue" description="4-aspartylphosphate" evidence="5">
    <location>
        <position position="54"/>
    </location>
</feature>
<dbReference type="InterPro" id="IPR011006">
    <property type="entry name" value="CheY-like_superfamily"/>
</dbReference>
<dbReference type="PANTHER" id="PTHR43214:SF24">
    <property type="entry name" value="TRANSCRIPTIONAL REGULATORY PROTEIN NARL-RELATED"/>
    <property type="match status" value="1"/>
</dbReference>
<keyword evidence="3 8" id="KW-0238">DNA-binding</keyword>
<keyword evidence="2" id="KW-0805">Transcription regulation</keyword>
<dbReference type="PROSITE" id="PS50043">
    <property type="entry name" value="HTH_LUXR_2"/>
    <property type="match status" value="1"/>
</dbReference>
<dbReference type="Pfam" id="PF00196">
    <property type="entry name" value="GerE"/>
    <property type="match status" value="1"/>
</dbReference>
<evidence type="ECO:0000256" key="2">
    <source>
        <dbReference type="ARBA" id="ARBA00023015"/>
    </source>
</evidence>
<reference evidence="9" key="1">
    <citation type="journal article" date="2019" name="Int. J. Syst. Evol. Microbiol.">
        <title>The Global Catalogue of Microorganisms (GCM) 10K type strain sequencing project: providing services to taxonomists for standard genome sequencing and annotation.</title>
        <authorList>
            <consortium name="The Broad Institute Genomics Platform"/>
            <consortium name="The Broad Institute Genome Sequencing Center for Infectious Disease"/>
            <person name="Wu L."/>
            <person name="Ma J."/>
        </authorList>
    </citation>
    <scope>NUCLEOTIDE SEQUENCE [LARGE SCALE GENOMIC DNA]</scope>
    <source>
        <strain evidence="9">CGMCC 1.6960</strain>
    </source>
</reference>
<dbReference type="RefSeq" id="WP_188718722.1">
    <property type="nucleotide sequence ID" value="NZ_BAABBD010000004.1"/>
</dbReference>
<organism evidence="8 9">
    <name type="scientific">Agrococcus terreus</name>
    <dbReference type="NCBI Taxonomy" id="574649"/>
    <lineage>
        <taxon>Bacteria</taxon>
        <taxon>Bacillati</taxon>
        <taxon>Actinomycetota</taxon>
        <taxon>Actinomycetes</taxon>
        <taxon>Micrococcales</taxon>
        <taxon>Microbacteriaceae</taxon>
        <taxon>Agrococcus</taxon>
    </lineage>
</organism>
<evidence type="ECO:0000259" key="7">
    <source>
        <dbReference type="PROSITE" id="PS50110"/>
    </source>
</evidence>
<dbReference type="Gene3D" id="3.40.50.2300">
    <property type="match status" value="1"/>
</dbReference>
<dbReference type="PANTHER" id="PTHR43214">
    <property type="entry name" value="TWO-COMPONENT RESPONSE REGULATOR"/>
    <property type="match status" value="1"/>
</dbReference>
<feature type="domain" description="Response regulatory" evidence="7">
    <location>
        <begin position="3"/>
        <end position="119"/>
    </location>
</feature>
<dbReference type="InterPro" id="IPR058245">
    <property type="entry name" value="NreC/VraR/RcsB-like_REC"/>
</dbReference>
<evidence type="ECO:0000256" key="1">
    <source>
        <dbReference type="ARBA" id="ARBA00022553"/>
    </source>
</evidence>
<name>A0ABQ2KQE7_9MICO</name>
<evidence type="ECO:0000313" key="9">
    <source>
        <dbReference type="Proteomes" id="UP000626982"/>
    </source>
</evidence>